<dbReference type="AlphaFoldDB" id="A0AAD1X644"/>
<evidence type="ECO:0000256" key="1">
    <source>
        <dbReference type="ARBA" id="ARBA00004123"/>
    </source>
</evidence>
<name>A0AAD1X644_EUPCR</name>
<dbReference type="Proteomes" id="UP001295684">
    <property type="component" value="Unassembled WGS sequence"/>
</dbReference>
<dbReference type="InterPro" id="IPR004343">
    <property type="entry name" value="Plus-3_dom"/>
</dbReference>
<dbReference type="PANTHER" id="PTHR13115">
    <property type="entry name" value="RNA POLYMERASE-ASSOCIATED PROTEIN RTF1 HOMOLOG"/>
    <property type="match status" value="1"/>
</dbReference>
<dbReference type="Gene3D" id="3.90.70.200">
    <property type="entry name" value="Plus-3 domain"/>
    <property type="match status" value="1"/>
</dbReference>
<evidence type="ECO:0000256" key="6">
    <source>
        <dbReference type="SAM" id="MobiDB-lite"/>
    </source>
</evidence>
<feature type="domain" description="Plus3" evidence="7">
    <location>
        <begin position="152"/>
        <end position="283"/>
    </location>
</feature>
<proteinExistence type="predicted"/>
<keyword evidence="5" id="KW-0175">Coiled coil</keyword>
<dbReference type="EMBL" id="CAMPGE010005667">
    <property type="protein sequence ID" value="CAI2364513.1"/>
    <property type="molecule type" value="Genomic_DNA"/>
</dbReference>
<comment type="subcellular location">
    <subcellularLocation>
        <location evidence="1">Nucleus</location>
    </subcellularLocation>
</comment>
<protein>
    <recommendedName>
        <fullName evidence="7">Plus3 domain-containing protein</fullName>
    </recommendedName>
</protein>
<feature type="compositionally biased region" description="Low complexity" evidence="6">
    <location>
        <begin position="132"/>
        <end position="147"/>
    </location>
</feature>
<feature type="coiled-coil region" evidence="5">
    <location>
        <begin position="345"/>
        <end position="378"/>
    </location>
</feature>
<dbReference type="GO" id="GO:0016593">
    <property type="term" value="C:Cdc73/Paf1 complex"/>
    <property type="evidence" value="ECO:0007669"/>
    <property type="project" value="TreeGrafter"/>
</dbReference>
<keyword evidence="9" id="KW-1185">Reference proteome</keyword>
<dbReference type="GO" id="GO:0003677">
    <property type="term" value="F:DNA binding"/>
    <property type="evidence" value="ECO:0007669"/>
    <property type="project" value="InterPro"/>
</dbReference>
<dbReference type="GO" id="GO:1990269">
    <property type="term" value="F:RNA polymerase II C-terminal domain phosphoserine binding"/>
    <property type="evidence" value="ECO:0007669"/>
    <property type="project" value="TreeGrafter"/>
</dbReference>
<keyword evidence="3" id="KW-0804">Transcription</keyword>
<dbReference type="Pfam" id="PF03126">
    <property type="entry name" value="Plus-3"/>
    <property type="match status" value="1"/>
</dbReference>
<evidence type="ECO:0000256" key="2">
    <source>
        <dbReference type="ARBA" id="ARBA00023015"/>
    </source>
</evidence>
<dbReference type="PROSITE" id="PS51360">
    <property type="entry name" value="PLUS3"/>
    <property type="match status" value="1"/>
</dbReference>
<evidence type="ECO:0000256" key="3">
    <source>
        <dbReference type="ARBA" id="ARBA00023163"/>
    </source>
</evidence>
<keyword evidence="4" id="KW-0539">Nucleus</keyword>
<feature type="region of interest" description="Disordered" evidence="6">
    <location>
        <begin position="438"/>
        <end position="461"/>
    </location>
</feature>
<evidence type="ECO:0000256" key="5">
    <source>
        <dbReference type="SAM" id="Coils"/>
    </source>
</evidence>
<gene>
    <name evidence="8" type="ORF">ECRASSUSDP1_LOCUS5857</name>
</gene>
<sequence length="556" mass="64905">MATHKRLVLDDESAGYNTEEEMIKNLGYGLSLYKDEADEANINRMKDFEKDQILADRHEKMIQYKEKVKILREIEKSKKEANANQGIPKDDQKDALRDLKAQRQKRLIRKHSDSEKSDSKRSGSDGSEKSGDSYSSGEDSMGDSDGSAQRKGINFIDLEKIRISRSDLERWCDEIFFEENVTGAFVKINIGNQDHTDNYMICEILGVKPAKQPYKLNTSEVNKDLVVRYGHEGKPFCMQVISNSKFTAQEFANWRKRMEKEKLRIPDLDYIEEIEAKIKKARNHTYSSSEINKIIERNINDAIQKGSTNMNIPYIQTQIETQYNVAKKQLDEELEKESQNLPSNVSEAQEIVAQLKNNLDKLEEIKRKKREMNQKKNTVGDYNSLAQRKQIEEDRKRSELIQKKQKSNTGFDAFSTISCAPQILWDTQNNKNQLSLIKQQSKEQSNKEKKREKKAKSKREDLMLKPQDRLKSEFEKAVIRRDKYLERVKKVDLKISHLISEDPHDFSKFPAFNKTPMLTEMNPILKAKLEEKHRKDLESGTKKVYTLDEYYQKFML</sequence>
<accession>A0AAD1X644</accession>
<evidence type="ECO:0000313" key="9">
    <source>
        <dbReference type="Proteomes" id="UP001295684"/>
    </source>
</evidence>
<dbReference type="PANTHER" id="PTHR13115:SF8">
    <property type="entry name" value="RNA POLYMERASE-ASSOCIATED PROTEIN RTF1 HOMOLOG"/>
    <property type="match status" value="1"/>
</dbReference>
<feature type="region of interest" description="Disordered" evidence="6">
    <location>
        <begin position="101"/>
        <end position="149"/>
    </location>
</feature>
<organism evidence="8 9">
    <name type="scientific">Euplotes crassus</name>
    <dbReference type="NCBI Taxonomy" id="5936"/>
    <lineage>
        <taxon>Eukaryota</taxon>
        <taxon>Sar</taxon>
        <taxon>Alveolata</taxon>
        <taxon>Ciliophora</taxon>
        <taxon>Intramacronucleata</taxon>
        <taxon>Spirotrichea</taxon>
        <taxon>Hypotrichia</taxon>
        <taxon>Euplotida</taxon>
        <taxon>Euplotidae</taxon>
        <taxon>Moneuplotes</taxon>
    </lineage>
</organism>
<feature type="compositionally biased region" description="Basic and acidic residues" evidence="6">
    <location>
        <begin position="110"/>
        <end position="131"/>
    </location>
</feature>
<comment type="caution">
    <text evidence="8">The sequence shown here is derived from an EMBL/GenBank/DDBJ whole genome shotgun (WGS) entry which is preliminary data.</text>
</comment>
<dbReference type="SUPFAM" id="SSF159042">
    <property type="entry name" value="Plus3-like"/>
    <property type="match status" value="1"/>
</dbReference>
<feature type="compositionally biased region" description="Basic and acidic residues" evidence="6">
    <location>
        <begin position="440"/>
        <end position="449"/>
    </location>
</feature>
<evidence type="ECO:0000259" key="7">
    <source>
        <dbReference type="PROSITE" id="PS51360"/>
    </source>
</evidence>
<reference evidence="8" key="1">
    <citation type="submission" date="2023-07" db="EMBL/GenBank/DDBJ databases">
        <authorList>
            <consortium name="AG Swart"/>
            <person name="Singh M."/>
            <person name="Singh A."/>
            <person name="Seah K."/>
            <person name="Emmerich C."/>
        </authorList>
    </citation>
    <scope>NUCLEOTIDE SEQUENCE</scope>
    <source>
        <strain evidence="8">DP1</strain>
    </source>
</reference>
<evidence type="ECO:0000313" key="8">
    <source>
        <dbReference type="EMBL" id="CAI2364513.1"/>
    </source>
</evidence>
<keyword evidence="2" id="KW-0805">Transcription regulation</keyword>
<evidence type="ECO:0000256" key="4">
    <source>
        <dbReference type="ARBA" id="ARBA00023242"/>
    </source>
</evidence>
<dbReference type="InterPro" id="IPR036128">
    <property type="entry name" value="Plus3-like_sf"/>
</dbReference>
<dbReference type="SMART" id="SM00719">
    <property type="entry name" value="Plus3"/>
    <property type="match status" value="1"/>
</dbReference>